<dbReference type="EMBL" id="JANFNG010000003">
    <property type="protein sequence ID" value="MCQ4080477.1"/>
    <property type="molecule type" value="Genomic_DNA"/>
</dbReference>
<dbReference type="Pfam" id="PF17964">
    <property type="entry name" value="Big_10"/>
    <property type="match status" value="1"/>
</dbReference>
<dbReference type="Gene3D" id="2.60.40.3780">
    <property type="match status" value="1"/>
</dbReference>
<dbReference type="RefSeq" id="WP_255919364.1">
    <property type="nucleotide sequence ID" value="NZ_JANFNG010000003.1"/>
</dbReference>
<dbReference type="PROSITE" id="PS52029">
    <property type="entry name" value="LD_TPASE"/>
    <property type="match status" value="1"/>
</dbReference>
<dbReference type="InterPro" id="IPR038063">
    <property type="entry name" value="Transpep_catalytic_dom"/>
</dbReference>
<keyword evidence="10" id="KW-1185">Reference proteome</keyword>
<dbReference type="Gene3D" id="2.60.40.3710">
    <property type="match status" value="1"/>
</dbReference>
<keyword evidence="2" id="KW-0808">Transferase</keyword>
<dbReference type="InterPro" id="IPR005490">
    <property type="entry name" value="LD_TPept_cat_dom"/>
</dbReference>
<keyword evidence="5" id="KW-0012">Acyltransferase</keyword>
<dbReference type="CDD" id="cd16913">
    <property type="entry name" value="YkuD_like"/>
    <property type="match status" value="1"/>
</dbReference>
<sequence>MVRTSVAQWARRLRISRRMAVAGALVVAGIAAVTAFGVGAGDDGIGVSRARITIAALPGADVASSPFSVAVDRGALRGIRVTDPAGRPVPGRIARDGRSWRPLAPLARGTRYTAEALAVDADGRTAVARAAFTTLRDHFTGRYNTGQDQTVGTGMIISIEFSRPLTDRAAVQHAITVTARPAVLAAPHWFGARRLDFRPQRYWTPGTRVTLSLRLRGVEGAPGVYGVQDEDVNFVVGREQTTTVDARAHTLTVRHGNQVVRVLPVSAGGGDHPTYDGVMVISEKHPMTRMNGQTVGFGGVYDIQDVPHALRLTDSGTFVHGNYWSDDTVFGNDNTSHGCIGLQDVKGGGDGRTPAAWYFDNALIGDTVEVTNGGGPTVAPDNGLSGWNMPWPQWIAGAS</sequence>
<comment type="caution">
    <text evidence="9">The sequence shown here is derived from an EMBL/GenBank/DDBJ whole genome shotgun (WGS) entry which is preliminary data.</text>
</comment>
<accession>A0ABT1PS28</accession>
<keyword evidence="4 7" id="KW-0573">Peptidoglycan synthesis</keyword>
<keyword evidence="3 7" id="KW-0133">Cell shape</keyword>
<evidence type="ECO:0000256" key="6">
    <source>
        <dbReference type="ARBA" id="ARBA00023316"/>
    </source>
</evidence>
<dbReference type="PANTHER" id="PTHR30582:SF2">
    <property type="entry name" value="L,D-TRANSPEPTIDASE YCIB-RELATED"/>
    <property type="match status" value="1"/>
</dbReference>
<keyword evidence="6 7" id="KW-0961">Cell wall biogenesis/degradation</keyword>
<evidence type="ECO:0000256" key="7">
    <source>
        <dbReference type="PROSITE-ProRule" id="PRU01373"/>
    </source>
</evidence>
<gene>
    <name evidence="9" type="ORF">NGB36_07645</name>
</gene>
<dbReference type="Gene3D" id="2.40.440.10">
    <property type="entry name" value="L,D-transpeptidase catalytic domain-like"/>
    <property type="match status" value="1"/>
</dbReference>
<evidence type="ECO:0000256" key="3">
    <source>
        <dbReference type="ARBA" id="ARBA00022960"/>
    </source>
</evidence>
<reference evidence="9" key="1">
    <citation type="submission" date="2022-06" db="EMBL/GenBank/DDBJ databases">
        <title>Draft genome sequence of Streptomyces sp. RB6PN25 isolated from peat swamp forest in Thailand.</title>
        <authorList>
            <person name="Duangmal K."/>
            <person name="Klaysubun C."/>
        </authorList>
    </citation>
    <scope>NUCLEOTIDE SEQUENCE</scope>
    <source>
        <strain evidence="9">RB6PN25</strain>
    </source>
</reference>
<feature type="active site" description="Nucleophile" evidence="7">
    <location>
        <position position="339"/>
    </location>
</feature>
<feature type="active site" description="Proton donor/acceptor" evidence="7">
    <location>
        <position position="320"/>
    </location>
</feature>
<evidence type="ECO:0000313" key="10">
    <source>
        <dbReference type="Proteomes" id="UP001057702"/>
    </source>
</evidence>
<dbReference type="InterPro" id="IPR050979">
    <property type="entry name" value="LD-transpeptidase"/>
</dbReference>
<evidence type="ECO:0000256" key="2">
    <source>
        <dbReference type="ARBA" id="ARBA00022679"/>
    </source>
</evidence>
<dbReference type="InterPro" id="IPR041280">
    <property type="entry name" value="Big_10"/>
</dbReference>
<dbReference type="PANTHER" id="PTHR30582">
    <property type="entry name" value="L,D-TRANSPEPTIDASE"/>
    <property type="match status" value="1"/>
</dbReference>
<evidence type="ECO:0000256" key="5">
    <source>
        <dbReference type="ARBA" id="ARBA00023315"/>
    </source>
</evidence>
<evidence type="ECO:0000259" key="8">
    <source>
        <dbReference type="PROSITE" id="PS52029"/>
    </source>
</evidence>
<dbReference type="SUPFAM" id="SSF141523">
    <property type="entry name" value="L,D-transpeptidase catalytic domain-like"/>
    <property type="match status" value="1"/>
</dbReference>
<evidence type="ECO:0000256" key="1">
    <source>
        <dbReference type="ARBA" id="ARBA00004752"/>
    </source>
</evidence>
<comment type="pathway">
    <text evidence="1 7">Cell wall biogenesis; peptidoglycan biosynthesis.</text>
</comment>
<evidence type="ECO:0000313" key="9">
    <source>
        <dbReference type="EMBL" id="MCQ4080477.1"/>
    </source>
</evidence>
<feature type="domain" description="L,D-TPase catalytic" evidence="8">
    <location>
        <begin position="240"/>
        <end position="371"/>
    </location>
</feature>
<proteinExistence type="predicted"/>
<dbReference type="Pfam" id="PF03734">
    <property type="entry name" value="YkuD"/>
    <property type="match status" value="1"/>
</dbReference>
<dbReference type="Proteomes" id="UP001057702">
    <property type="component" value="Unassembled WGS sequence"/>
</dbReference>
<name>A0ABT1PS28_9ACTN</name>
<evidence type="ECO:0000256" key="4">
    <source>
        <dbReference type="ARBA" id="ARBA00022984"/>
    </source>
</evidence>
<protein>
    <submittedName>
        <fullName evidence="9">Ig-like domain-containing protein</fullName>
    </submittedName>
</protein>
<organism evidence="9 10">
    <name type="scientific">Streptomyces humicola</name>
    <dbReference type="NCBI Taxonomy" id="2953240"/>
    <lineage>
        <taxon>Bacteria</taxon>
        <taxon>Bacillati</taxon>
        <taxon>Actinomycetota</taxon>
        <taxon>Actinomycetes</taxon>
        <taxon>Kitasatosporales</taxon>
        <taxon>Streptomycetaceae</taxon>
        <taxon>Streptomyces</taxon>
    </lineage>
</organism>